<dbReference type="EMBL" id="PCVL01000046">
    <property type="protein sequence ID" value="PIQ72378.1"/>
    <property type="molecule type" value="Genomic_DNA"/>
</dbReference>
<proteinExistence type="predicted"/>
<dbReference type="Pfam" id="PF17762">
    <property type="entry name" value="HTH_ParB"/>
    <property type="match status" value="1"/>
</dbReference>
<dbReference type="AlphaFoldDB" id="A0A2H0KM90"/>
<dbReference type="Gene3D" id="1.10.10.2830">
    <property type="match status" value="1"/>
</dbReference>
<accession>A0A2H0KM90</accession>
<organism evidence="2 3">
    <name type="scientific">Candidatus Roizmanbacteria bacterium CG11_big_fil_rev_8_21_14_0_20_35_14</name>
    <dbReference type="NCBI Taxonomy" id="1974855"/>
    <lineage>
        <taxon>Bacteria</taxon>
        <taxon>Candidatus Roizmaniibacteriota</taxon>
    </lineage>
</organism>
<feature type="domain" description="ParB/Spo0J HTH" evidence="1">
    <location>
        <begin position="14"/>
        <end position="109"/>
    </location>
</feature>
<sequence length="176" mass="20489">MDDIIEKIKKETDVFSKAKLIRYLLREKNIKVIELAKKLSLTSSYVCHLNRLNNLSEIIVDGYYSKLIGISHLFLLSRVSDQKKMFLVYENILSNDLTIRQTEELIREIIYEVKTKGSFLKPQDKTKLIETVAKKYPDLKVNISQTRTKARINLEIKGSLDRTTKLTKEIINKLEA</sequence>
<dbReference type="SUPFAM" id="SSF109709">
    <property type="entry name" value="KorB DNA-binding domain-like"/>
    <property type="match status" value="1"/>
</dbReference>
<evidence type="ECO:0000313" key="3">
    <source>
        <dbReference type="Proteomes" id="UP000229570"/>
    </source>
</evidence>
<name>A0A2H0KM90_9BACT</name>
<protein>
    <recommendedName>
        <fullName evidence="1">ParB/Spo0J HTH domain-containing protein</fullName>
    </recommendedName>
</protein>
<reference evidence="2 3" key="1">
    <citation type="submission" date="2017-09" db="EMBL/GenBank/DDBJ databases">
        <title>Depth-based differentiation of microbial function through sediment-hosted aquifers and enrichment of novel symbionts in the deep terrestrial subsurface.</title>
        <authorList>
            <person name="Probst A.J."/>
            <person name="Ladd B."/>
            <person name="Jarett J.K."/>
            <person name="Geller-Mcgrath D.E."/>
            <person name="Sieber C.M."/>
            <person name="Emerson J.B."/>
            <person name="Anantharaman K."/>
            <person name="Thomas B.C."/>
            <person name="Malmstrom R."/>
            <person name="Stieglmeier M."/>
            <person name="Klingl A."/>
            <person name="Woyke T."/>
            <person name="Ryan C.M."/>
            <person name="Banfield J.F."/>
        </authorList>
    </citation>
    <scope>NUCLEOTIDE SEQUENCE [LARGE SCALE GENOMIC DNA]</scope>
    <source>
        <strain evidence="2">CG11_big_fil_rev_8_21_14_0_20_35_14</strain>
    </source>
</reference>
<dbReference type="InterPro" id="IPR041468">
    <property type="entry name" value="HTH_ParB/Spo0J"/>
</dbReference>
<gene>
    <name evidence="2" type="ORF">COV86_03270</name>
</gene>
<evidence type="ECO:0000259" key="1">
    <source>
        <dbReference type="Pfam" id="PF17762"/>
    </source>
</evidence>
<evidence type="ECO:0000313" key="2">
    <source>
        <dbReference type="EMBL" id="PIQ72378.1"/>
    </source>
</evidence>
<comment type="caution">
    <text evidence="2">The sequence shown here is derived from an EMBL/GenBank/DDBJ whole genome shotgun (WGS) entry which is preliminary data.</text>
</comment>
<dbReference type="Proteomes" id="UP000229570">
    <property type="component" value="Unassembled WGS sequence"/>
</dbReference>